<evidence type="ECO:0000256" key="8">
    <source>
        <dbReference type="ARBA" id="ARBA00022989"/>
    </source>
</evidence>
<feature type="transmembrane region" description="Helical" evidence="10">
    <location>
        <begin position="29"/>
        <end position="48"/>
    </location>
</feature>
<feature type="transmembrane region" description="Helical" evidence="10">
    <location>
        <begin position="112"/>
        <end position="130"/>
    </location>
</feature>
<sequence>MSVIEFFAVLTSVIYVILAAKQKLSCWYFAMASVLLYLYICFEAHLFAETGLQIFYIGTTIYGWYHWKYGNQEAEDAVPVIDWGVKEHLFTLSAGAVLVYLIGSYLETHTSAFLPYVDSFTSVFGVIATVMGTRKILSNWLYWTVIDGISVYMYAIKGLELTSGLFVFYTIMTIYGFISWRKEYLKSKAESAEKISVGLS</sequence>
<protein>
    <recommendedName>
        <fullName evidence="4">Nicotinamide riboside transporter PnuC</fullName>
    </recommendedName>
</protein>
<evidence type="ECO:0000256" key="6">
    <source>
        <dbReference type="ARBA" id="ARBA00022475"/>
    </source>
</evidence>
<accession>A0ABN6LCY1</accession>
<dbReference type="PANTHER" id="PTHR36122:SF2">
    <property type="entry name" value="NICOTINAMIDE RIBOSIDE TRANSPORTER PNUC"/>
    <property type="match status" value="1"/>
</dbReference>
<evidence type="ECO:0000256" key="1">
    <source>
        <dbReference type="ARBA" id="ARBA00002672"/>
    </source>
</evidence>
<geneLocation type="plasmid" evidence="11 12">
    <name>pPP1</name>
</geneLocation>
<name>A0ABN6LCY1_9BACT</name>
<evidence type="ECO:0000256" key="7">
    <source>
        <dbReference type="ARBA" id="ARBA00022692"/>
    </source>
</evidence>
<organism evidence="11 12">
    <name type="scientific">Persicobacter psychrovividus</name>
    <dbReference type="NCBI Taxonomy" id="387638"/>
    <lineage>
        <taxon>Bacteria</taxon>
        <taxon>Pseudomonadati</taxon>
        <taxon>Bacteroidota</taxon>
        <taxon>Cytophagia</taxon>
        <taxon>Cytophagales</taxon>
        <taxon>Persicobacteraceae</taxon>
        <taxon>Persicobacter</taxon>
    </lineage>
</organism>
<proteinExistence type="inferred from homology"/>
<feature type="transmembrane region" description="Helical" evidence="10">
    <location>
        <begin position="89"/>
        <end position="106"/>
    </location>
</feature>
<evidence type="ECO:0000256" key="4">
    <source>
        <dbReference type="ARBA" id="ARBA00017522"/>
    </source>
</evidence>
<keyword evidence="12" id="KW-1185">Reference proteome</keyword>
<evidence type="ECO:0000256" key="5">
    <source>
        <dbReference type="ARBA" id="ARBA00022448"/>
    </source>
</evidence>
<comment type="subcellular location">
    <subcellularLocation>
        <location evidence="2">Cell membrane</location>
        <topology evidence="2">Multi-pass membrane protein</topology>
    </subcellularLocation>
</comment>
<keyword evidence="5" id="KW-0813">Transport</keyword>
<dbReference type="EMBL" id="AP025293">
    <property type="protein sequence ID" value="BDD00995.1"/>
    <property type="molecule type" value="Genomic_DNA"/>
</dbReference>
<dbReference type="Proteomes" id="UP001354989">
    <property type="component" value="Plasmid pPP1"/>
</dbReference>
<keyword evidence="11" id="KW-0614">Plasmid</keyword>
<evidence type="ECO:0000256" key="2">
    <source>
        <dbReference type="ARBA" id="ARBA00004651"/>
    </source>
</evidence>
<gene>
    <name evidence="11" type="primary">pnuT</name>
    <name evidence="11" type="ORF">PEPS_32750</name>
</gene>
<dbReference type="NCBIfam" id="TIGR01528">
    <property type="entry name" value="NMN_trans_PnuC"/>
    <property type="match status" value="1"/>
</dbReference>
<dbReference type="PANTHER" id="PTHR36122">
    <property type="entry name" value="NICOTINAMIDE RIBOSIDE TRANSPORTER PNUC"/>
    <property type="match status" value="1"/>
</dbReference>
<dbReference type="RefSeq" id="WP_338398205.1">
    <property type="nucleotide sequence ID" value="NZ_AP025293.1"/>
</dbReference>
<dbReference type="InterPro" id="IPR006419">
    <property type="entry name" value="NMN_transpt_PnuC"/>
</dbReference>
<keyword evidence="7 10" id="KW-0812">Transmembrane</keyword>
<keyword evidence="9 10" id="KW-0472">Membrane</keyword>
<evidence type="ECO:0000256" key="3">
    <source>
        <dbReference type="ARBA" id="ARBA00006669"/>
    </source>
</evidence>
<reference evidence="11 12" key="1">
    <citation type="submission" date="2021-12" db="EMBL/GenBank/DDBJ databases">
        <title>Genome sequencing of bacteria with rrn-lacking chromosome and rrn-plasmid.</title>
        <authorList>
            <person name="Anda M."/>
            <person name="Iwasaki W."/>
        </authorList>
    </citation>
    <scope>NUCLEOTIDE SEQUENCE [LARGE SCALE GENOMIC DNA]</scope>
    <source>
        <strain evidence="11 12">NBRC 101262</strain>
        <plasmid evidence="11 12">pPP1</plasmid>
    </source>
</reference>
<keyword evidence="8 10" id="KW-1133">Transmembrane helix</keyword>
<evidence type="ECO:0000256" key="9">
    <source>
        <dbReference type="ARBA" id="ARBA00023136"/>
    </source>
</evidence>
<evidence type="ECO:0000313" key="12">
    <source>
        <dbReference type="Proteomes" id="UP001354989"/>
    </source>
</evidence>
<comment type="function">
    <text evidence="1">Required for nicotinamide riboside transport across the inner membrane.</text>
</comment>
<comment type="similarity">
    <text evidence="3">Belongs to the nicotinamide ribonucleoside (NR) uptake permease (TC 4.B.1) family.</text>
</comment>
<evidence type="ECO:0000256" key="10">
    <source>
        <dbReference type="SAM" id="Phobius"/>
    </source>
</evidence>
<evidence type="ECO:0000313" key="11">
    <source>
        <dbReference type="EMBL" id="BDD00995.1"/>
    </source>
</evidence>
<feature type="transmembrane region" description="Helical" evidence="10">
    <location>
        <begin position="161"/>
        <end position="178"/>
    </location>
</feature>
<dbReference type="Pfam" id="PF04973">
    <property type="entry name" value="NMN_transporter"/>
    <property type="match status" value="1"/>
</dbReference>
<keyword evidence="6" id="KW-1003">Cell membrane</keyword>